<evidence type="ECO:0000313" key="3">
    <source>
        <dbReference type="EMBL" id="SUA73202.1"/>
    </source>
</evidence>
<accession>A0A378Y7K3</accession>
<dbReference type="AlphaFoldDB" id="A0A378Y7K3"/>
<dbReference type="Proteomes" id="UP000255467">
    <property type="component" value="Unassembled WGS sequence"/>
</dbReference>
<keyword evidence="4" id="KW-1185">Reference proteome</keyword>
<organism evidence="3 4">
    <name type="scientific">Nocardia otitidiscaviarum</name>
    <dbReference type="NCBI Taxonomy" id="1823"/>
    <lineage>
        <taxon>Bacteria</taxon>
        <taxon>Bacillati</taxon>
        <taxon>Actinomycetota</taxon>
        <taxon>Actinomycetes</taxon>
        <taxon>Mycobacteriales</taxon>
        <taxon>Nocardiaceae</taxon>
        <taxon>Nocardia</taxon>
    </lineage>
</organism>
<sequence length="79" mass="7472">MLVTSAALLIPAGFAAAAPVTLDPAPSVSESEPVASPSTGSAVDAGSANGLVNAVCGLIYILKIGSVDSSGGPKCGTLS</sequence>
<feature type="signal peptide" evidence="2">
    <location>
        <begin position="1"/>
        <end position="17"/>
    </location>
</feature>
<dbReference type="EMBL" id="UGRY01000002">
    <property type="protein sequence ID" value="SUA73202.1"/>
    <property type="molecule type" value="Genomic_DNA"/>
</dbReference>
<feature type="chain" id="PRO_5017070510" evidence="2">
    <location>
        <begin position="18"/>
        <end position="79"/>
    </location>
</feature>
<reference evidence="3 4" key="1">
    <citation type="submission" date="2018-06" db="EMBL/GenBank/DDBJ databases">
        <authorList>
            <consortium name="Pathogen Informatics"/>
            <person name="Doyle S."/>
        </authorList>
    </citation>
    <scope>NUCLEOTIDE SEQUENCE [LARGE SCALE GENOMIC DNA]</scope>
    <source>
        <strain evidence="3 4">NCTC1934</strain>
    </source>
</reference>
<gene>
    <name evidence="3" type="ORF">NCTC1934_00638</name>
</gene>
<name>A0A378Y7K3_9NOCA</name>
<keyword evidence="2" id="KW-0732">Signal</keyword>
<evidence type="ECO:0000256" key="1">
    <source>
        <dbReference type="SAM" id="MobiDB-lite"/>
    </source>
</evidence>
<protein>
    <submittedName>
        <fullName evidence="3">Uncharacterized protein</fullName>
    </submittedName>
</protein>
<dbReference type="OrthoDB" id="4570734at2"/>
<feature type="region of interest" description="Disordered" evidence="1">
    <location>
        <begin position="23"/>
        <end position="43"/>
    </location>
</feature>
<dbReference type="RefSeq" id="WP_039817019.1">
    <property type="nucleotide sequence ID" value="NZ_UGRY01000002.1"/>
</dbReference>
<proteinExistence type="predicted"/>
<evidence type="ECO:0000313" key="4">
    <source>
        <dbReference type="Proteomes" id="UP000255467"/>
    </source>
</evidence>
<evidence type="ECO:0000256" key="2">
    <source>
        <dbReference type="SAM" id="SignalP"/>
    </source>
</evidence>
<feature type="compositionally biased region" description="Low complexity" evidence="1">
    <location>
        <begin position="23"/>
        <end position="38"/>
    </location>
</feature>